<dbReference type="WBParaSite" id="maker-unitig_25448-snap-gene-0.2-mRNA-1">
    <property type="protein sequence ID" value="maker-unitig_25448-snap-gene-0.2-mRNA-1"/>
    <property type="gene ID" value="maker-unitig_25448-snap-gene-0.2"/>
</dbReference>
<dbReference type="Proteomes" id="UP000095280">
    <property type="component" value="Unplaced"/>
</dbReference>
<reference evidence="3" key="1">
    <citation type="submission" date="2016-11" db="UniProtKB">
        <authorList>
            <consortium name="WormBaseParasite"/>
        </authorList>
    </citation>
    <scope>IDENTIFICATION</scope>
</reference>
<proteinExistence type="predicted"/>
<accession>A0A1I8F985</accession>
<feature type="region of interest" description="Disordered" evidence="1">
    <location>
        <begin position="199"/>
        <end position="288"/>
    </location>
</feature>
<organism evidence="2 3">
    <name type="scientific">Macrostomum lignano</name>
    <dbReference type="NCBI Taxonomy" id="282301"/>
    <lineage>
        <taxon>Eukaryota</taxon>
        <taxon>Metazoa</taxon>
        <taxon>Spiralia</taxon>
        <taxon>Lophotrochozoa</taxon>
        <taxon>Platyhelminthes</taxon>
        <taxon>Rhabditophora</taxon>
        <taxon>Macrostomorpha</taxon>
        <taxon>Macrostomida</taxon>
        <taxon>Macrostomidae</taxon>
        <taxon>Macrostomum</taxon>
    </lineage>
</organism>
<evidence type="ECO:0000313" key="2">
    <source>
        <dbReference type="Proteomes" id="UP000095280"/>
    </source>
</evidence>
<protein>
    <submittedName>
        <fullName evidence="3">KH_dom_type_1 domain-containing protein</fullName>
    </submittedName>
</protein>
<feature type="region of interest" description="Disordered" evidence="1">
    <location>
        <begin position="390"/>
        <end position="434"/>
    </location>
</feature>
<dbReference type="AlphaFoldDB" id="A0A1I8F985"/>
<feature type="compositionally biased region" description="Basic and acidic residues" evidence="1">
    <location>
        <begin position="406"/>
        <end position="427"/>
    </location>
</feature>
<keyword evidence="2" id="KW-1185">Reference proteome</keyword>
<name>A0A1I8F985_9PLAT</name>
<sequence>HGLPVPVALLLHPLPAGTRQWPENSTANSGRVVFVTLGGEFAAGLAASQLHLTRVYTDMGSRGIVQQSEVEHYRAVVLSPGAAPPHVHPLECSGVNCNHLILRSGLMQLSTAEKLSAKLPELNSVLGHLKSLSAAEQGAAAPRATASSEARCRNSQLIPVSGTHWLCTSVKVFSCTVPRPERRFCGVGKGGSFKIRLGHQPQAADRARSLASIQSSTAAGRRRPDPLTHHPSGSEPPGRSRTVCSWPPPPPGTPSLQRLVWRRLSGRVASSAGGRRRQHQPATDVHSAQRVLRLSGCRSNAGQSEAQLVGGRGGRAPVAGRPWPVVVLEGPGPWRRRTSGKSAAQLWDGEAWRCGSAGCTAADWRAMEERQEDEEKKLRVRAEEGRLSEWLHASGMQQQQRQQQPAEKKQIGARQADRGDGGSRGIDRPAAPLL</sequence>
<evidence type="ECO:0000256" key="1">
    <source>
        <dbReference type="SAM" id="MobiDB-lite"/>
    </source>
</evidence>
<evidence type="ECO:0000313" key="3">
    <source>
        <dbReference type="WBParaSite" id="maker-unitig_25448-snap-gene-0.2-mRNA-1"/>
    </source>
</evidence>